<organism evidence="2 3">
    <name type="scientific">Trifolium pratense</name>
    <name type="common">Red clover</name>
    <dbReference type="NCBI Taxonomy" id="57577"/>
    <lineage>
        <taxon>Eukaryota</taxon>
        <taxon>Viridiplantae</taxon>
        <taxon>Streptophyta</taxon>
        <taxon>Embryophyta</taxon>
        <taxon>Tracheophyta</taxon>
        <taxon>Spermatophyta</taxon>
        <taxon>Magnoliopsida</taxon>
        <taxon>eudicotyledons</taxon>
        <taxon>Gunneridae</taxon>
        <taxon>Pentapetalae</taxon>
        <taxon>rosids</taxon>
        <taxon>fabids</taxon>
        <taxon>Fabales</taxon>
        <taxon>Fabaceae</taxon>
        <taxon>Papilionoideae</taxon>
        <taxon>50 kb inversion clade</taxon>
        <taxon>NPAAA clade</taxon>
        <taxon>Hologalegina</taxon>
        <taxon>IRL clade</taxon>
        <taxon>Trifolieae</taxon>
        <taxon>Trifolium</taxon>
    </lineage>
</organism>
<gene>
    <name evidence="2" type="ORF">L195_g036398</name>
</gene>
<protein>
    <submittedName>
        <fullName evidence="2">Uncharacterized protein</fullName>
    </submittedName>
</protein>
<proteinExistence type="predicted"/>
<reference evidence="2 3" key="2">
    <citation type="journal article" date="2017" name="Front. Plant Sci.">
        <title>Gene Classification and Mining of Molecular Markers Useful in Red Clover (Trifolium pratense) Breeding.</title>
        <authorList>
            <person name="Istvanek J."/>
            <person name="Dluhosova J."/>
            <person name="Dluhos P."/>
            <person name="Patkova L."/>
            <person name="Nedelnik J."/>
            <person name="Repkova J."/>
        </authorList>
    </citation>
    <scope>NUCLEOTIDE SEQUENCE [LARGE SCALE GENOMIC DNA]</scope>
    <source>
        <strain evidence="3">cv. Tatra</strain>
        <tissue evidence="2">Young leaves</tissue>
    </source>
</reference>
<evidence type="ECO:0000313" key="3">
    <source>
        <dbReference type="Proteomes" id="UP000236291"/>
    </source>
</evidence>
<dbReference type="AlphaFoldDB" id="A0A2K3LPD7"/>
<reference evidence="2 3" key="1">
    <citation type="journal article" date="2014" name="Am. J. Bot.">
        <title>Genome assembly and annotation for red clover (Trifolium pratense; Fabaceae).</title>
        <authorList>
            <person name="Istvanek J."/>
            <person name="Jaros M."/>
            <person name="Krenek A."/>
            <person name="Repkova J."/>
        </authorList>
    </citation>
    <scope>NUCLEOTIDE SEQUENCE [LARGE SCALE GENOMIC DNA]</scope>
    <source>
        <strain evidence="3">cv. Tatra</strain>
        <tissue evidence="2">Young leaves</tissue>
    </source>
</reference>
<feature type="region of interest" description="Disordered" evidence="1">
    <location>
        <begin position="53"/>
        <end position="75"/>
    </location>
</feature>
<evidence type="ECO:0000313" key="2">
    <source>
        <dbReference type="EMBL" id="PNX80399.1"/>
    </source>
</evidence>
<comment type="caution">
    <text evidence="2">The sequence shown here is derived from an EMBL/GenBank/DDBJ whole genome shotgun (WGS) entry which is preliminary data.</text>
</comment>
<dbReference type="EMBL" id="ASHM01037873">
    <property type="protein sequence ID" value="PNX80399.1"/>
    <property type="molecule type" value="Genomic_DNA"/>
</dbReference>
<name>A0A2K3LPD7_TRIPR</name>
<dbReference type="Proteomes" id="UP000236291">
    <property type="component" value="Unassembled WGS sequence"/>
</dbReference>
<sequence>MDNGSQDRDLECKDCTLLRSCYPLLCLCMVRNVNGWERLRSLCKDVGKAESCDSSDPIHLPRKPGFGGWVRDPVT</sequence>
<evidence type="ECO:0000256" key="1">
    <source>
        <dbReference type="SAM" id="MobiDB-lite"/>
    </source>
</evidence>
<accession>A0A2K3LPD7</accession>